<dbReference type="Proteomes" id="UP001240483">
    <property type="component" value="Unassembled WGS sequence"/>
</dbReference>
<proteinExistence type="predicted"/>
<feature type="region of interest" description="Disordered" evidence="1">
    <location>
        <begin position="1"/>
        <end position="28"/>
    </location>
</feature>
<dbReference type="InterPro" id="IPR038555">
    <property type="entry name" value="Zincin_1_sf"/>
</dbReference>
<gene>
    <name evidence="2" type="ORF">QP116_03975</name>
</gene>
<dbReference type="AlphaFoldDB" id="A0AAP4FDE1"/>
<sequence length="170" mass="19133">MSWNIDPHPRRTGALTSRAASVGSQRRRAELRGRWRGNVLPPMAPGAPHRQQVVEEIMWEVVDRLFETWGEQLEGINFVVRTVPSDASLERAVSRGETTPLGVATVRQERTNPRKSTRNVVLFRRPLETAALDEHHLAHIVADVVIELVSEFLNIPPEDIDPIYGTGPNH</sequence>
<feature type="compositionally biased region" description="Polar residues" evidence="1">
    <location>
        <begin position="14"/>
        <end position="24"/>
    </location>
</feature>
<dbReference type="SUPFAM" id="SSF55486">
    <property type="entry name" value="Metalloproteases ('zincins'), catalytic domain"/>
    <property type="match status" value="1"/>
</dbReference>
<dbReference type="Gene3D" id="3.30.2010.20">
    <property type="match status" value="1"/>
</dbReference>
<dbReference type="EMBL" id="JASODW010000003">
    <property type="protein sequence ID" value="MDK6274904.1"/>
    <property type="molecule type" value="Genomic_DNA"/>
</dbReference>
<dbReference type="RefSeq" id="WP_285332827.1">
    <property type="nucleotide sequence ID" value="NZ_JASODW010000003.1"/>
</dbReference>
<protein>
    <submittedName>
        <fullName evidence="2">Metallopeptidase family protein</fullName>
    </submittedName>
</protein>
<organism evidence="2 3">
    <name type="scientific">Pseudoglutamicibacter cumminsii</name>
    <dbReference type="NCBI Taxonomy" id="156979"/>
    <lineage>
        <taxon>Bacteria</taxon>
        <taxon>Bacillati</taxon>
        <taxon>Actinomycetota</taxon>
        <taxon>Actinomycetes</taxon>
        <taxon>Micrococcales</taxon>
        <taxon>Micrococcaceae</taxon>
        <taxon>Pseudoglutamicibacter</taxon>
    </lineage>
</organism>
<accession>A0AAP4FDE1</accession>
<evidence type="ECO:0000256" key="1">
    <source>
        <dbReference type="SAM" id="MobiDB-lite"/>
    </source>
</evidence>
<evidence type="ECO:0000313" key="3">
    <source>
        <dbReference type="Proteomes" id="UP001240483"/>
    </source>
</evidence>
<name>A0AAP4FDE1_9MICC</name>
<reference evidence="2" key="1">
    <citation type="submission" date="2023-05" db="EMBL/GenBank/DDBJ databases">
        <title>Cataloging the Phylogenetic Diversity of Human Bladder Bacteria.</title>
        <authorList>
            <person name="Du J."/>
        </authorList>
    </citation>
    <scope>NUCLEOTIDE SEQUENCE</scope>
    <source>
        <strain evidence="2">UMB9978</strain>
    </source>
</reference>
<dbReference type="InterPro" id="IPR010428">
    <property type="entry name" value="Zincin_1"/>
</dbReference>
<dbReference type="Pfam" id="PF06262">
    <property type="entry name" value="Zincin_1"/>
    <property type="match status" value="1"/>
</dbReference>
<evidence type="ECO:0000313" key="2">
    <source>
        <dbReference type="EMBL" id="MDK6274904.1"/>
    </source>
</evidence>
<comment type="caution">
    <text evidence="2">The sequence shown here is derived from an EMBL/GenBank/DDBJ whole genome shotgun (WGS) entry which is preliminary data.</text>
</comment>
<dbReference type="CDD" id="cd12954">
    <property type="entry name" value="MMP_TTHA0227_like_1"/>
    <property type="match status" value="1"/>
</dbReference>